<gene>
    <name evidence="2" type="ORF">GCM10025865_33230</name>
    <name evidence="3" type="ORF">GCM10025865_33660</name>
</gene>
<accession>A0ABN6XGS1</accession>
<keyword evidence="1" id="KW-0472">Membrane</keyword>
<keyword evidence="4" id="KW-1185">Reference proteome</keyword>
<protein>
    <submittedName>
        <fullName evidence="3">Uncharacterized protein</fullName>
    </submittedName>
</protein>
<dbReference type="RefSeq" id="WP_286219581.1">
    <property type="nucleotide sequence ID" value="NZ_AP027730.1"/>
</dbReference>
<keyword evidence="1" id="KW-0812">Transmembrane</keyword>
<reference evidence="3" key="1">
    <citation type="journal article" date="2014" name="Int. J. Syst. Evol. Microbiol.">
        <title>Complete genome of a new Firmicutes species belonging to the dominant human colonic microbiota ('Ruminococcus bicirculans') reveals two chromosomes and a selective capacity to utilize plant glucans.</title>
        <authorList>
            <consortium name="NISC Comparative Sequencing Program"/>
            <person name="Wegmann U."/>
            <person name="Louis P."/>
            <person name="Goesmann A."/>
            <person name="Henrissat B."/>
            <person name="Duncan S.H."/>
            <person name="Flint H.J."/>
        </authorList>
    </citation>
    <scope>NUCLEOTIDE SEQUENCE</scope>
    <source>
        <strain evidence="3">NBRC 108565</strain>
    </source>
</reference>
<reference evidence="4" key="2">
    <citation type="journal article" date="2019" name="Int. J. Syst. Evol. Microbiol.">
        <title>The Global Catalogue of Microorganisms (GCM) 10K type strain sequencing project: providing services to taxonomists for standard genome sequencing and annotation.</title>
        <authorList>
            <consortium name="The Broad Institute Genomics Platform"/>
            <consortium name="The Broad Institute Genome Sequencing Center for Infectious Disease"/>
            <person name="Wu L."/>
            <person name="Ma J."/>
        </authorList>
    </citation>
    <scope>NUCLEOTIDE SEQUENCE [LARGE SCALE GENOMIC DNA]</scope>
    <source>
        <strain evidence="4">NBRC 108565</strain>
    </source>
</reference>
<feature type="transmembrane region" description="Helical" evidence="1">
    <location>
        <begin position="12"/>
        <end position="34"/>
    </location>
</feature>
<reference evidence="3" key="3">
    <citation type="submission" date="2023-02" db="EMBL/GenBank/DDBJ databases">
        <authorList>
            <person name="Sun Q."/>
            <person name="Mori K."/>
        </authorList>
    </citation>
    <scope>NUCLEOTIDE SEQUENCE</scope>
    <source>
        <strain evidence="3">NBRC 108565</strain>
        <plasmid evidence="3">pNBRC108565a</plasmid>
    </source>
</reference>
<feature type="transmembrane region" description="Helical" evidence="1">
    <location>
        <begin position="46"/>
        <end position="65"/>
    </location>
</feature>
<evidence type="ECO:0000313" key="2">
    <source>
        <dbReference type="EMBL" id="BDZ44024.1"/>
    </source>
</evidence>
<organism evidence="3 4">
    <name type="scientific">Paraoerskovia sediminicola</name>
    <dbReference type="NCBI Taxonomy" id="1138587"/>
    <lineage>
        <taxon>Bacteria</taxon>
        <taxon>Bacillati</taxon>
        <taxon>Actinomycetota</taxon>
        <taxon>Actinomycetes</taxon>
        <taxon>Micrococcales</taxon>
        <taxon>Cellulomonadaceae</taxon>
        <taxon>Paraoerskovia</taxon>
    </lineage>
</organism>
<name>A0ABN6XGS1_9CELL</name>
<evidence type="ECO:0000313" key="4">
    <source>
        <dbReference type="Proteomes" id="UP001321475"/>
    </source>
</evidence>
<keyword evidence="3" id="KW-0614">Plasmid</keyword>
<dbReference type="EMBL" id="AP027730">
    <property type="protein sequence ID" value="BDZ44024.1"/>
    <property type="molecule type" value="Genomic_DNA"/>
</dbReference>
<sequence>MGKGRRAKKPALTNSAAAMGYFGFFGGLLGSVITLKISPESSQADWLYAIAAVGFLVAFALWSVLRDTELAASTPTRRAMSAIADLLEARVALAEVDDENAAWIARQHLVTTIEDCQRLVDRMDRQAE</sequence>
<dbReference type="Proteomes" id="UP001321475">
    <property type="component" value="Plasmid pNBRC108565a"/>
</dbReference>
<evidence type="ECO:0000313" key="3">
    <source>
        <dbReference type="EMBL" id="BDZ44067.1"/>
    </source>
</evidence>
<proteinExistence type="predicted"/>
<evidence type="ECO:0000256" key="1">
    <source>
        <dbReference type="SAM" id="Phobius"/>
    </source>
</evidence>
<geneLocation type="plasmid" evidence="3 4">
    <name>pNBRC108565a</name>
</geneLocation>
<keyword evidence="1" id="KW-1133">Transmembrane helix</keyword>
<dbReference type="EMBL" id="AP027730">
    <property type="protein sequence ID" value="BDZ44067.1"/>
    <property type="molecule type" value="Genomic_DNA"/>
</dbReference>